<dbReference type="eggNOG" id="COG2761">
    <property type="taxonomic scope" value="Bacteria"/>
</dbReference>
<accession>A0A1S6QG58</accession>
<dbReference type="RefSeq" id="WP_035168602.1">
    <property type="nucleotide sequence ID" value="NZ_CP018906.1"/>
</dbReference>
<dbReference type="InterPro" id="IPR036249">
    <property type="entry name" value="Thioredoxin-like_sf"/>
</dbReference>
<reference evidence="1 2" key="1">
    <citation type="journal article" date="2015" name="Genome Announc.">
        <title>Genome Sequence of Lactobacillus curieae CCTCC M 2011381T, a Novel Producer of Gamma-aminobutyric Acid.</title>
        <authorList>
            <person name="Wang Y."/>
            <person name="Wang Y."/>
            <person name="Lang C."/>
            <person name="Wei D."/>
            <person name="Xu P."/>
            <person name="Xie J."/>
        </authorList>
    </citation>
    <scope>NUCLEOTIDE SEQUENCE [LARGE SCALE GENOMIC DNA]</scope>
    <source>
        <strain evidence="1 2">CCTCC M 2011381</strain>
    </source>
</reference>
<organism evidence="1 2">
    <name type="scientific">Lentilactobacillus curieae</name>
    <dbReference type="NCBI Taxonomy" id="1138822"/>
    <lineage>
        <taxon>Bacteria</taxon>
        <taxon>Bacillati</taxon>
        <taxon>Bacillota</taxon>
        <taxon>Bacilli</taxon>
        <taxon>Lactobacillales</taxon>
        <taxon>Lactobacillaceae</taxon>
        <taxon>Lentilactobacillus</taxon>
    </lineage>
</organism>
<gene>
    <name evidence="1" type="ORF">PL11_000885</name>
</gene>
<proteinExistence type="predicted"/>
<evidence type="ECO:0000313" key="2">
    <source>
        <dbReference type="Proteomes" id="UP000030361"/>
    </source>
</evidence>
<dbReference type="GO" id="GO:0016853">
    <property type="term" value="F:isomerase activity"/>
    <property type="evidence" value="ECO:0007669"/>
    <property type="project" value="UniProtKB-KW"/>
</dbReference>
<protein>
    <submittedName>
        <fullName evidence="1">Dithiol-disulfide isomerase</fullName>
    </submittedName>
</protein>
<dbReference type="Pfam" id="PF13743">
    <property type="entry name" value="Thioredoxin_5"/>
    <property type="match status" value="1"/>
</dbReference>
<dbReference type="KEGG" id="lcu:PL11_000885"/>
<dbReference type="OrthoDB" id="2156137at2"/>
<dbReference type="SUPFAM" id="SSF52833">
    <property type="entry name" value="Thioredoxin-like"/>
    <property type="match status" value="1"/>
</dbReference>
<dbReference type="Gene3D" id="3.40.30.10">
    <property type="entry name" value="Glutaredoxin"/>
    <property type="match status" value="1"/>
</dbReference>
<keyword evidence="1" id="KW-0413">Isomerase</keyword>
<dbReference type="AlphaFoldDB" id="A0A1S6QG58"/>
<evidence type="ECO:0000313" key="1">
    <source>
        <dbReference type="EMBL" id="AQW20590.1"/>
    </source>
</evidence>
<sequence length="207" mass="23982">MILEIYLFVDPLNEHCYEAEKAVDQVSQKLNKQISVHFIPLLNIAVLNDNDNELKQRFGRTVPYDIILNYKAASFQGQRFGRRFLMNLQRRLLTENENYCSSLIHEIAEESGLDLEMFNEDCQSELAVQTYHSDQRTAAEMNVDEPASAVLFNTEVDDSGILIRNFDYYSLLSFCQNSIDSSDHFKELATEEEPEQKIVQYPDLHSL</sequence>
<keyword evidence="2" id="KW-1185">Reference proteome</keyword>
<name>A0A1S6QG58_9LACO</name>
<dbReference type="Proteomes" id="UP000030361">
    <property type="component" value="Chromosome"/>
</dbReference>
<dbReference type="EMBL" id="CP018906">
    <property type="protein sequence ID" value="AQW20590.1"/>
    <property type="molecule type" value="Genomic_DNA"/>
</dbReference>